<reference evidence="1" key="1">
    <citation type="submission" date="2019-04" db="EMBL/GenBank/DDBJ databases">
        <title>Sequencing of skin fungus with MAO and IRED activity.</title>
        <authorList>
            <person name="Marsaioli A.J."/>
            <person name="Bonatto J.M.C."/>
            <person name="Reis Junior O."/>
        </authorList>
    </citation>
    <scope>NUCLEOTIDE SEQUENCE</scope>
    <source>
        <strain evidence="1">30M1</strain>
    </source>
</reference>
<comment type="caution">
    <text evidence="1">The sequence shown here is derived from an EMBL/GenBank/DDBJ whole genome shotgun (WGS) entry which is preliminary data.</text>
</comment>
<dbReference type="Proteomes" id="UP000801428">
    <property type="component" value="Unassembled WGS sequence"/>
</dbReference>
<organism evidence="1 2">
    <name type="scientific">Curvularia kusanoi</name>
    <name type="common">Cochliobolus kusanoi</name>
    <dbReference type="NCBI Taxonomy" id="90978"/>
    <lineage>
        <taxon>Eukaryota</taxon>
        <taxon>Fungi</taxon>
        <taxon>Dikarya</taxon>
        <taxon>Ascomycota</taxon>
        <taxon>Pezizomycotina</taxon>
        <taxon>Dothideomycetes</taxon>
        <taxon>Pleosporomycetidae</taxon>
        <taxon>Pleosporales</taxon>
        <taxon>Pleosporineae</taxon>
        <taxon>Pleosporaceae</taxon>
        <taxon>Curvularia</taxon>
    </lineage>
</organism>
<evidence type="ECO:0000313" key="2">
    <source>
        <dbReference type="Proteomes" id="UP000801428"/>
    </source>
</evidence>
<keyword evidence="2" id="KW-1185">Reference proteome</keyword>
<accession>A0A9P4TNT0</accession>
<evidence type="ECO:0000313" key="1">
    <source>
        <dbReference type="EMBL" id="KAF3011022.1"/>
    </source>
</evidence>
<dbReference type="AlphaFoldDB" id="A0A9P4TNT0"/>
<protein>
    <recommendedName>
        <fullName evidence="3">Arrestin-like N-terminal domain-containing protein</fullName>
    </recommendedName>
</protein>
<dbReference type="OrthoDB" id="2333384at2759"/>
<sequence length="455" mass="50399">MATTANSHGPRPAPRHLWSYVAPSQLYSDHYPGYENRPDGIISIAFSRSTIRNVHTNNDPIRGVVHVKSNIRVKSVSVQFVGRTICRAFEGASQQVSSTELFRHGLVLQQATFPSATCPPNRIEYPFEFRFPEAVQLPPSSPLPTDPKFEGEAGHTLPPSLWWNESTVRSEYVLEAQFVSEERHFTMNPKVVHQLRFFPSVPEVGLPEQIILRPGPPVRVERRSGLNQSGLGKGTLHRLTRRISGSTENLDESLGSDLMILSAPEHYRVGSTSPLKITLQSAANTNGNNSAPLFLRGIRAQAVARIDYRIPLPSHPSLVYNLLRSGESKFDLFNRRYAIPGLALDASTPTDIEAFEINKLVPPTFRTYNIALKYDVKYDMLLECGGKESEHSIVVRDVRIEPTTRPGGWLGPPPDDGVHEEGALLADLMRENVVGRSSDGAQVVIGGVHPPAYEP</sequence>
<dbReference type="InterPro" id="IPR014752">
    <property type="entry name" value="Arrestin-like_C"/>
</dbReference>
<dbReference type="Gene3D" id="2.60.40.640">
    <property type="match status" value="1"/>
</dbReference>
<evidence type="ECO:0008006" key="3">
    <source>
        <dbReference type="Google" id="ProtNLM"/>
    </source>
</evidence>
<gene>
    <name evidence="1" type="ORF">E8E13_010908</name>
</gene>
<dbReference type="EMBL" id="SWKU01000001">
    <property type="protein sequence ID" value="KAF3011022.1"/>
    <property type="molecule type" value="Genomic_DNA"/>
</dbReference>
<proteinExistence type="predicted"/>
<name>A0A9P4TNT0_CURKU</name>